<dbReference type="EMBL" id="RWGY01000011">
    <property type="protein sequence ID" value="TVU31385.1"/>
    <property type="molecule type" value="Genomic_DNA"/>
</dbReference>
<reference evidence="1 2" key="1">
    <citation type="journal article" date="2019" name="Sci. Rep.">
        <title>A high-quality genome of Eragrostis curvula grass provides insights into Poaceae evolution and supports new strategies to enhance forage quality.</title>
        <authorList>
            <person name="Carballo J."/>
            <person name="Santos B.A.C.M."/>
            <person name="Zappacosta D."/>
            <person name="Garbus I."/>
            <person name="Selva J.P."/>
            <person name="Gallo C.A."/>
            <person name="Diaz A."/>
            <person name="Albertini E."/>
            <person name="Caccamo M."/>
            <person name="Echenique V."/>
        </authorList>
    </citation>
    <scope>NUCLEOTIDE SEQUENCE [LARGE SCALE GENOMIC DNA]</scope>
    <source>
        <strain evidence="2">cv. Victoria</strain>
        <tissue evidence="1">Leaf</tissue>
    </source>
</reference>
<dbReference type="Gramene" id="TVU31385">
    <property type="protein sequence ID" value="TVU31385"/>
    <property type="gene ID" value="EJB05_23068"/>
</dbReference>
<comment type="caution">
    <text evidence="1">The sequence shown here is derived from an EMBL/GenBank/DDBJ whole genome shotgun (WGS) entry which is preliminary data.</text>
</comment>
<dbReference type="SUPFAM" id="SSF52540">
    <property type="entry name" value="P-loop containing nucleoside triphosphate hydrolases"/>
    <property type="match status" value="1"/>
</dbReference>
<organism evidence="1 2">
    <name type="scientific">Eragrostis curvula</name>
    <name type="common">weeping love grass</name>
    <dbReference type="NCBI Taxonomy" id="38414"/>
    <lineage>
        <taxon>Eukaryota</taxon>
        <taxon>Viridiplantae</taxon>
        <taxon>Streptophyta</taxon>
        <taxon>Embryophyta</taxon>
        <taxon>Tracheophyta</taxon>
        <taxon>Spermatophyta</taxon>
        <taxon>Magnoliopsida</taxon>
        <taxon>Liliopsida</taxon>
        <taxon>Poales</taxon>
        <taxon>Poaceae</taxon>
        <taxon>PACMAD clade</taxon>
        <taxon>Chloridoideae</taxon>
        <taxon>Eragrostideae</taxon>
        <taxon>Eragrostidinae</taxon>
        <taxon>Eragrostis</taxon>
    </lineage>
</organism>
<gene>
    <name evidence="1" type="ORF">EJB05_23068</name>
</gene>
<name>A0A5J9V608_9POAL</name>
<accession>A0A5J9V608</accession>
<dbReference type="PANTHER" id="PTHR33377:SF25">
    <property type="entry name" value="OS10G0131500 PROTEIN"/>
    <property type="match status" value="1"/>
</dbReference>
<protein>
    <recommendedName>
        <fullName evidence="3">NB-ARC domain-containing protein</fullName>
    </recommendedName>
</protein>
<feature type="non-terminal residue" evidence="1">
    <location>
        <position position="1"/>
    </location>
</feature>
<dbReference type="Proteomes" id="UP000324897">
    <property type="component" value="Chromosome 1"/>
</dbReference>
<proteinExistence type="predicted"/>
<feature type="non-terminal residue" evidence="1">
    <location>
        <position position="286"/>
    </location>
</feature>
<dbReference type="PANTHER" id="PTHR33377">
    <property type="entry name" value="OS10G0134700 PROTEIN-RELATED"/>
    <property type="match status" value="1"/>
</dbReference>
<dbReference type="OrthoDB" id="690094at2759"/>
<evidence type="ECO:0000313" key="1">
    <source>
        <dbReference type="EMBL" id="TVU31385.1"/>
    </source>
</evidence>
<dbReference type="AlphaFoldDB" id="A0A5J9V608"/>
<dbReference type="InterPro" id="IPR027417">
    <property type="entry name" value="P-loop_NTPase"/>
</dbReference>
<keyword evidence="2" id="KW-1185">Reference proteome</keyword>
<evidence type="ECO:0008006" key="3">
    <source>
        <dbReference type="Google" id="ProtNLM"/>
    </source>
</evidence>
<sequence>MNDPGSYGGPTVLPVIGGCRVGKKTLISHVCKNDRDNIWRMENVKFGNERILTVVEFLVDVDDYDWAKFYTTVTCMTAEGSKVIVISRIPNFARFGTVKAVCLNSLSHEQYTYLFKRLAFGSADENQHPYLASIANEVAVVLGGSLITANVIADLLRRKLDIQFWLRILHRFKGMVDNNLSKYGEHPKDILENERPIDISAFYSSGSATRRQMPPRVEGDDDSPNRKLAHIAFGDLVEGFISVPSNEFVLVAWESRIAPYTRYVSDVCCAEDKLGSTNSARKRRSL</sequence>
<evidence type="ECO:0000313" key="2">
    <source>
        <dbReference type="Proteomes" id="UP000324897"/>
    </source>
</evidence>